<keyword evidence="2" id="KW-1185">Reference proteome</keyword>
<comment type="caution">
    <text evidence="1">The sequence shown here is derived from an EMBL/GenBank/DDBJ whole genome shotgun (WGS) entry which is preliminary data.</text>
</comment>
<gene>
    <name evidence="1" type="ORF">P9847_14060</name>
</gene>
<proteinExistence type="predicted"/>
<evidence type="ECO:0000313" key="1">
    <source>
        <dbReference type="EMBL" id="MED5018430.1"/>
    </source>
</evidence>
<reference evidence="1 2" key="1">
    <citation type="submission" date="2023-03" db="EMBL/GenBank/DDBJ databases">
        <title>Bacillus Genome Sequencing.</title>
        <authorList>
            <person name="Dunlap C."/>
        </authorList>
    </citation>
    <scope>NUCLEOTIDE SEQUENCE [LARGE SCALE GENOMIC DNA]</scope>
    <source>
        <strain evidence="1 2">NRS-52</strain>
    </source>
</reference>
<accession>A0ABU6PU74</accession>
<sequence length="318" mass="36429">MSTDHTFSIYGHPNIYNDYSARKLNIYFSEPDKGVKEDTGIVLLIPGFGANANSNVYKKMRSVFADKYNLIAVQCDYFGWEFMQSQALSESRANFNDMGIMQALDNITAVTALEQIIIDNALRYNSGKMIIYGHSHGAYLAYLCNIFAPDLFSMIIDNSAWLYPVYIDYSRQLYSADGSVTTFDYFAREVIEDREILNLKSIYKKYNNTCSILSFHGAHDNLISLSKKQEFCDLISSCELHQVHNGNLNDIFKSSGHGLNADFLLMFDYVMKKHNKEFAFKEASDVTNQNIETNMFSYVVDYTHKLPFLTLQKRHGLN</sequence>
<dbReference type="RefSeq" id="WP_328278695.1">
    <property type="nucleotide sequence ID" value="NZ_JARTLD010000034.1"/>
</dbReference>
<dbReference type="InterPro" id="IPR029058">
    <property type="entry name" value="AB_hydrolase_fold"/>
</dbReference>
<evidence type="ECO:0000313" key="2">
    <source>
        <dbReference type="Proteomes" id="UP001343257"/>
    </source>
</evidence>
<dbReference type="Proteomes" id="UP001343257">
    <property type="component" value="Unassembled WGS sequence"/>
</dbReference>
<dbReference type="EMBL" id="JARTLD010000034">
    <property type="protein sequence ID" value="MED5018430.1"/>
    <property type="molecule type" value="Genomic_DNA"/>
</dbReference>
<name>A0ABU6PU74_9BACL</name>
<organism evidence="1 2">
    <name type="scientific">Paenibacillus chibensis</name>
    <dbReference type="NCBI Taxonomy" id="59846"/>
    <lineage>
        <taxon>Bacteria</taxon>
        <taxon>Bacillati</taxon>
        <taxon>Bacillota</taxon>
        <taxon>Bacilli</taxon>
        <taxon>Bacillales</taxon>
        <taxon>Paenibacillaceae</taxon>
        <taxon>Paenibacillus</taxon>
    </lineage>
</organism>
<dbReference type="SUPFAM" id="SSF53474">
    <property type="entry name" value="alpha/beta-Hydrolases"/>
    <property type="match status" value="1"/>
</dbReference>
<dbReference type="InterPro" id="IPR022605">
    <property type="entry name" value="DUF2920"/>
</dbReference>
<protein>
    <submittedName>
        <fullName evidence="1">DUF2920 family protein</fullName>
    </submittedName>
</protein>
<dbReference type="Pfam" id="PF11144">
    <property type="entry name" value="DUF2920"/>
    <property type="match status" value="1"/>
</dbReference>
<dbReference type="Gene3D" id="3.40.50.1820">
    <property type="entry name" value="alpha/beta hydrolase"/>
    <property type="match status" value="1"/>
</dbReference>